<organism evidence="2 3">
    <name type="scientific">Chitinophaga dinghuensis</name>
    <dbReference type="NCBI Taxonomy" id="1539050"/>
    <lineage>
        <taxon>Bacteria</taxon>
        <taxon>Pseudomonadati</taxon>
        <taxon>Bacteroidota</taxon>
        <taxon>Chitinophagia</taxon>
        <taxon>Chitinophagales</taxon>
        <taxon>Chitinophagaceae</taxon>
        <taxon>Chitinophaga</taxon>
    </lineage>
</organism>
<dbReference type="InterPro" id="IPR037107">
    <property type="entry name" value="Put_OMP_sf"/>
</dbReference>
<evidence type="ECO:0000313" key="3">
    <source>
        <dbReference type="Proteomes" id="UP000249819"/>
    </source>
</evidence>
<keyword evidence="1" id="KW-0732">Signal</keyword>
<dbReference type="EMBL" id="QLMA01000001">
    <property type="protein sequence ID" value="RAJ88016.1"/>
    <property type="molecule type" value="Genomic_DNA"/>
</dbReference>
<feature type="signal peptide" evidence="1">
    <location>
        <begin position="1"/>
        <end position="19"/>
    </location>
</feature>
<dbReference type="Proteomes" id="UP000249819">
    <property type="component" value="Unassembled WGS sequence"/>
</dbReference>
<dbReference type="OrthoDB" id="622552at2"/>
<proteinExistence type="predicted"/>
<dbReference type="AlphaFoldDB" id="A0A327WF30"/>
<feature type="chain" id="PRO_5016375826" evidence="1">
    <location>
        <begin position="20"/>
        <end position="331"/>
    </location>
</feature>
<dbReference type="RefSeq" id="WP_111590673.1">
    <property type="nucleotide sequence ID" value="NZ_QLMA01000001.1"/>
</dbReference>
<sequence>MKLIIQCCLILGLTFPAMAQEKQEYKRMFRLYEDNDFINVIHFNNDQAYTNGTRFDLFYLKDKPSRSILDTWMPKAGPNAVNTYGYSFMQVMFTPTYLTWPVPDPADYYYSGGLYLTHSLHSSNPVKKYNLQTELVMGVMGPPALAKEMQTLLHHILDYRKPAGWGYQLKTDVLINLNFIVEKEILDLGPHMQISGGAQGFLGTMIDGLALYSNIRIGWMKPYYDGFFQQYSNGRHDHKPWQLYTTIRPSLAANFHNSLVDGGVFTSVPYPAEQAENLRPYSRKKVLPHLDIALTGTYKRWGFSLGQKTTNPIVNGLSNNETGNFSVSYSW</sequence>
<dbReference type="InterPro" id="IPR018707">
    <property type="entry name" value="LpxR"/>
</dbReference>
<evidence type="ECO:0000256" key="1">
    <source>
        <dbReference type="SAM" id="SignalP"/>
    </source>
</evidence>
<reference evidence="2 3" key="1">
    <citation type="submission" date="2018-06" db="EMBL/GenBank/DDBJ databases">
        <title>Genomic Encyclopedia of Archaeal and Bacterial Type Strains, Phase II (KMG-II): from individual species to whole genera.</title>
        <authorList>
            <person name="Goeker M."/>
        </authorList>
    </citation>
    <scope>NUCLEOTIDE SEQUENCE [LARGE SCALE GENOMIC DNA]</scope>
    <source>
        <strain evidence="2 3">DSM 29821</strain>
    </source>
</reference>
<dbReference type="Gene3D" id="2.40.128.140">
    <property type="entry name" value="Outer membrane protein"/>
    <property type="match status" value="1"/>
</dbReference>
<keyword evidence="3" id="KW-1185">Reference proteome</keyword>
<dbReference type="Pfam" id="PF09982">
    <property type="entry name" value="LpxR"/>
    <property type="match status" value="1"/>
</dbReference>
<protein>
    <submittedName>
        <fullName evidence="2">Uncharacterized protein DUF2219</fullName>
    </submittedName>
</protein>
<accession>A0A327WF30</accession>
<evidence type="ECO:0000313" key="2">
    <source>
        <dbReference type="EMBL" id="RAJ88016.1"/>
    </source>
</evidence>
<comment type="caution">
    <text evidence="2">The sequence shown here is derived from an EMBL/GenBank/DDBJ whole genome shotgun (WGS) entry which is preliminary data.</text>
</comment>
<gene>
    <name evidence="2" type="ORF">CLV59_101781</name>
</gene>
<name>A0A327WF30_9BACT</name>